<proteinExistence type="predicted"/>
<evidence type="ECO:0000256" key="2">
    <source>
        <dbReference type="ARBA" id="ARBA00023125"/>
    </source>
</evidence>
<keyword evidence="6" id="KW-1185">Reference proteome</keyword>
<dbReference type="Gene3D" id="2.60.120.10">
    <property type="entry name" value="Jelly Rolls"/>
    <property type="match status" value="1"/>
</dbReference>
<dbReference type="RefSeq" id="WP_090092449.1">
    <property type="nucleotide sequence ID" value="NZ_FOMG01000020.1"/>
</dbReference>
<dbReference type="OrthoDB" id="9776746at2"/>
<dbReference type="Gene3D" id="1.10.10.10">
    <property type="entry name" value="Winged helix-like DNA-binding domain superfamily/Winged helix DNA-binding domain"/>
    <property type="match status" value="1"/>
</dbReference>
<dbReference type="InterPro" id="IPR018490">
    <property type="entry name" value="cNMP-bd_dom_sf"/>
</dbReference>
<evidence type="ECO:0000259" key="4">
    <source>
        <dbReference type="SMART" id="SM00419"/>
    </source>
</evidence>
<dbReference type="SUPFAM" id="SSF51206">
    <property type="entry name" value="cAMP-binding domain-like"/>
    <property type="match status" value="1"/>
</dbReference>
<keyword evidence="2" id="KW-0238">DNA-binding</keyword>
<dbReference type="Proteomes" id="UP000199263">
    <property type="component" value="Unassembled WGS sequence"/>
</dbReference>
<dbReference type="InterPro" id="IPR036390">
    <property type="entry name" value="WH_DNA-bd_sf"/>
</dbReference>
<feature type="domain" description="HTH crp-type" evidence="4">
    <location>
        <begin position="172"/>
        <end position="220"/>
    </location>
</feature>
<dbReference type="STRING" id="119641.SAMN05421842_12067"/>
<dbReference type="InterPro" id="IPR012318">
    <property type="entry name" value="HTH_CRP"/>
</dbReference>
<evidence type="ECO:0000256" key="3">
    <source>
        <dbReference type="ARBA" id="ARBA00023163"/>
    </source>
</evidence>
<evidence type="ECO:0000256" key="1">
    <source>
        <dbReference type="ARBA" id="ARBA00023015"/>
    </source>
</evidence>
<dbReference type="Pfam" id="PF00027">
    <property type="entry name" value="cNMP_binding"/>
    <property type="match status" value="1"/>
</dbReference>
<dbReference type="SMART" id="SM00419">
    <property type="entry name" value="HTH_CRP"/>
    <property type="match status" value="1"/>
</dbReference>
<protein>
    <submittedName>
        <fullName evidence="5">CRP/FNR family transcriptional regulator, anaerobic regulatory protein</fullName>
    </submittedName>
</protein>
<dbReference type="InterPro" id="IPR014710">
    <property type="entry name" value="RmlC-like_jellyroll"/>
</dbReference>
<dbReference type="AlphaFoldDB" id="A0A1I1PR84"/>
<dbReference type="GO" id="GO:0006355">
    <property type="term" value="P:regulation of DNA-templated transcription"/>
    <property type="evidence" value="ECO:0007669"/>
    <property type="project" value="InterPro"/>
</dbReference>
<sequence>MKGNRKILNSKANSIENLYNVYPILKNINEKNNGIITKQGLFKMIYTNEYISSSNETCIGILFVIKGTIKIQKINKEGEETNLYNIKQGELCHEALSCLLNFESLNIIGRAIQDSEICIIPMDVIKNYFFQDNKFLSYMYKDLYKKFSFVIENKEERVHESLETRLLKLLINKDSKIIYATHNELAFEIDSAREAISRKLKSIEKRGYIKLERGKIQIIKNLEDLL</sequence>
<dbReference type="InterPro" id="IPR000595">
    <property type="entry name" value="cNMP-bd_dom"/>
</dbReference>
<organism evidence="5 6">
    <name type="scientific">Clostridium uliginosum</name>
    <dbReference type="NCBI Taxonomy" id="119641"/>
    <lineage>
        <taxon>Bacteria</taxon>
        <taxon>Bacillati</taxon>
        <taxon>Bacillota</taxon>
        <taxon>Clostridia</taxon>
        <taxon>Eubacteriales</taxon>
        <taxon>Clostridiaceae</taxon>
        <taxon>Clostridium</taxon>
    </lineage>
</organism>
<gene>
    <name evidence="5" type="ORF">SAMN05421842_12067</name>
</gene>
<accession>A0A1I1PR84</accession>
<dbReference type="CDD" id="cd00038">
    <property type="entry name" value="CAP_ED"/>
    <property type="match status" value="1"/>
</dbReference>
<keyword evidence="1" id="KW-0805">Transcription regulation</keyword>
<dbReference type="EMBL" id="FOMG01000020">
    <property type="protein sequence ID" value="SFD12245.1"/>
    <property type="molecule type" value="Genomic_DNA"/>
</dbReference>
<dbReference type="GO" id="GO:0003677">
    <property type="term" value="F:DNA binding"/>
    <property type="evidence" value="ECO:0007669"/>
    <property type="project" value="UniProtKB-KW"/>
</dbReference>
<name>A0A1I1PR84_9CLOT</name>
<keyword evidence="3" id="KW-0804">Transcription</keyword>
<evidence type="ECO:0000313" key="6">
    <source>
        <dbReference type="Proteomes" id="UP000199263"/>
    </source>
</evidence>
<dbReference type="Pfam" id="PF13545">
    <property type="entry name" value="HTH_Crp_2"/>
    <property type="match status" value="1"/>
</dbReference>
<dbReference type="SUPFAM" id="SSF46785">
    <property type="entry name" value="Winged helix' DNA-binding domain"/>
    <property type="match status" value="1"/>
</dbReference>
<reference evidence="5 6" key="1">
    <citation type="submission" date="2016-10" db="EMBL/GenBank/DDBJ databases">
        <authorList>
            <person name="de Groot N.N."/>
        </authorList>
    </citation>
    <scope>NUCLEOTIDE SEQUENCE [LARGE SCALE GENOMIC DNA]</scope>
    <source>
        <strain evidence="5 6">DSM 12992</strain>
    </source>
</reference>
<dbReference type="InterPro" id="IPR036388">
    <property type="entry name" value="WH-like_DNA-bd_sf"/>
</dbReference>
<evidence type="ECO:0000313" key="5">
    <source>
        <dbReference type="EMBL" id="SFD12245.1"/>
    </source>
</evidence>